<evidence type="ECO:0000313" key="2">
    <source>
        <dbReference type="EMBL" id="VFJ51558.1"/>
    </source>
</evidence>
<sequence>MTVPCIEPCGKGEPGTGLFELEKLIAFKRQGMTKFPCMVSGCEQAHDIDALLSNAPPVRAVTVDTSLTALLNEFADVKRALVVIYQKMREGQAEVQAGQATAMEAFAQLDANDQQLLSRIDGVRDELLQALTDEAKDGPRLFTLEPVNRSRFNPKGWASEKFRITLWCEHSRLPLPVLYGDENKGVCKIELDRTWFRKAAPLLKVLNGTLRLGLPVAAAGLELTLDEAAYGAMEVHLDAGQELIEASMGFKGGGTEEIGGALEDDAPDRERGQAVGSPISAHGSVLREFHALLRKQDPGCKFGGLVRVRNKRNEFLWVHPRFEGEY</sequence>
<organism evidence="2">
    <name type="scientific">Candidatus Kentrum sp. DK</name>
    <dbReference type="NCBI Taxonomy" id="2126562"/>
    <lineage>
        <taxon>Bacteria</taxon>
        <taxon>Pseudomonadati</taxon>
        <taxon>Pseudomonadota</taxon>
        <taxon>Gammaproteobacteria</taxon>
        <taxon>Candidatus Kentrum</taxon>
    </lineage>
</organism>
<reference evidence="2" key="1">
    <citation type="submission" date="2019-02" db="EMBL/GenBank/DDBJ databases">
        <authorList>
            <person name="Gruber-Vodicka R. H."/>
            <person name="Seah K. B. B."/>
        </authorList>
    </citation>
    <scope>NUCLEOTIDE SEQUENCE</scope>
    <source>
        <strain evidence="2">BECK_DK47</strain>
    </source>
</reference>
<gene>
    <name evidence="2" type="ORF">BECKDK2373B_GA0170837_103330</name>
</gene>
<dbReference type="EMBL" id="CAADEX010000033">
    <property type="protein sequence ID" value="VFJ51558.1"/>
    <property type="molecule type" value="Genomic_DNA"/>
</dbReference>
<dbReference type="AlphaFoldDB" id="A0A450SFD8"/>
<feature type="region of interest" description="Disordered" evidence="1">
    <location>
        <begin position="258"/>
        <end position="277"/>
    </location>
</feature>
<protein>
    <submittedName>
        <fullName evidence="2">Uncharacterized protein</fullName>
    </submittedName>
</protein>
<proteinExistence type="predicted"/>
<accession>A0A450SFD8</accession>
<evidence type="ECO:0000256" key="1">
    <source>
        <dbReference type="SAM" id="MobiDB-lite"/>
    </source>
</evidence>
<name>A0A450SFD8_9GAMM</name>